<organism evidence="4 5">
    <name type="scientific">Larkinella arboricola</name>
    <dbReference type="NCBI Taxonomy" id="643671"/>
    <lineage>
        <taxon>Bacteria</taxon>
        <taxon>Pseudomonadati</taxon>
        <taxon>Bacteroidota</taxon>
        <taxon>Cytophagia</taxon>
        <taxon>Cytophagales</taxon>
        <taxon>Spirosomataceae</taxon>
        <taxon>Larkinella</taxon>
    </lineage>
</organism>
<feature type="domain" description="Malectin" evidence="2">
    <location>
        <begin position="465"/>
        <end position="618"/>
    </location>
</feature>
<dbReference type="SUPFAM" id="SSF49785">
    <property type="entry name" value="Galactose-binding domain-like"/>
    <property type="match status" value="1"/>
</dbReference>
<dbReference type="InterPro" id="IPR015915">
    <property type="entry name" value="Kelch-typ_b-propeller"/>
</dbReference>
<dbReference type="NCBIfam" id="TIGR04183">
    <property type="entry name" value="Por_Secre_tail"/>
    <property type="match status" value="1"/>
</dbReference>
<dbReference type="Pfam" id="PF01344">
    <property type="entry name" value="Kelch_1"/>
    <property type="match status" value="1"/>
</dbReference>
<evidence type="ECO:0000256" key="1">
    <source>
        <dbReference type="SAM" id="SignalP"/>
    </source>
</evidence>
<dbReference type="InterPro" id="IPR008979">
    <property type="entry name" value="Galactose-bd-like_sf"/>
</dbReference>
<dbReference type="Gene3D" id="2.60.120.430">
    <property type="entry name" value="Galactose-binding lectin"/>
    <property type="match status" value="1"/>
</dbReference>
<dbReference type="EMBL" id="QLMC01000009">
    <property type="protein sequence ID" value="RAJ91055.1"/>
    <property type="molecule type" value="Genomic_DNA"/>
</dbReference>
<feature type="chain" id="PRO_5016402102" evidence="1">
    <location>
        <begin position="18"/>
        <end position="840"/>
    </location>
</feature>
<dbReference type="PANTHER" id="PTHR45632:SF5">
    <property type="entry name" value="KELCH-LIKE PROTEIN 22"/>
    <property type="match status" value="1"/>
</dbReference>
<dbReference type="Pfam" id="PF18962">
    <property type="entry name" value="Por_Secre_tail"/>
    <property type="match status" value="1"/>
</dbReference>
<proteinExistence type="predicted"/>
<dbReference type="InterPro" id="IPR013783">
    <property type="entry name" value="Ig-like_fold"/>
</dbReference>
<sequence length="840" mass="88718">MAFWLLMAFSSAIPTQAAEIFPIQRTASKSGINTTTEPYSQQSYQLEDPVFANWTFRTLAKGKRSEGQSVLYNNKIYVFGGLAPKLKINNTNEVYDPVTNQWTLLAPMPSDPQGNPYAVTHNGIAVVDNTVWIAGGRVGNNPGPATDKVWIYNIASNSWSAGPTLPAPRAGGGMVRLGRKLHFFGGFGALICNDDKGDHFVYDLDNPAAGWQTGFAPLPNPRNHFGVATVGGKIYAIGGQYGHDCTGGQDQKMVHQYDPLTNTWTQKKDLPYANSHMEPGTFVLDGKIMVTGGERNGQNILQYNPTNDTWTLYDQLPTRLIATSAKVIGSYYIVSQGGAPGSQQSQDTTWVKSINRTKSNVLSFWPNQLTASATASEIVPLHALLGTYSDQVNYTINTASLPGWLTVANGSGTTDESGASVKLTLNPAGLAPGTYSYTLTATAPGYTTATASITFTVEGSGPGPVVARINAGGPAVTTNGIAWSASQYFSGGKAYTNPKVTSIAGTDNDAIYLTEYSANANLGSFSFAMPVPAAGVYTVNLHFAEIYWGATGGRAGGPGQRVFSVNLEGGAPELVNYDILAQVGTMTAVVKPFTISVTDGMLNIDFSASANQPKISAIEVMGPAAVGLAATHFTLINADTDQDIRTLAQNDVINLAGLTSSNLNIRANTSPAITGSVKLVLSGRQNRTQTETGAPYALFGDSNGNYNNWVPPVGAYTLTATPYTGANASGTAGQLLTVNFTVINQSSGARTGVGATAEGTQVVTYPNPFTDSFTLQLKGNVKKSVAVSLFNAYGSKVLELNQIDPDGQFIQTGAGLAPGMYVLQVGEGIEVQRLKVVKIP</sequence>
<dbReference type="SMART" id="SM00612">
    <property type="entry name" value="Kelch"/>
    <property type="match status" value="4"/>
</dbReference>
<gene>
    <name evidence="4" type="ORF">LX87_05272</name>
</gene>
<dbReference type="PANTHER" id="PTHR45632">
    <property type="entry name" value="LD33804P"/>
    <property type="match status" value="1"/>
</dbReference>
<reference evidence="4 5" key="1">
    <citation type="submission" date="2018-06" db="EMBL/GenBank/DDBJ databases">
        <title>Genomic Encyclopedia of Archaeal and Bacterial Type Strains, Phase II (KMG-II): from individual species to whole genera.</title>
        <authorList>
            <person name="Goeker M."/>
        </authorList>
    </citation>
    <scope>NUCLEOTIDE SEQUENCE [LARGE SCALE GENOMIC DNA]</scope>
    <source>
        <strain evidence="4 5">DSM 21851</strain>
    </source>
</reference>
<accession>A0A327WLV1</accession>
<dbReference type="InterPro" id="IPR006652">
    <property type="entry name" value="Kelch_1"/>
</dbReference>
<evidence type="ECO:0000313" key="4">
    <source>
        <dbReference type="EMBL" id="RAJ91055.1"/>
    </source>
</evidence>
<evidence type="ECO:0000313" key="5">
    <source>
        <dbReference type="Proteomes" id="UP000248790"/>
    </source>
</evidence>
<protein>
    <submittedName>
        <fullName evidence="4">Putative secreted protein (Por secretion system target)</fullName>
    </submittedName>
</protein>
<dbReference type="InterPro" id="IPR026444">
    <property type="entry name" value="Secre_tail"/>
</dbReference>
<evidence type="ECO:0000259" key="2">
    <source>
        <dbReference type="Pfam" id="PF11721"/>
    </source>
</evidence>
<name>A0A327WLV1_LARAB</name>
<dbReference type="Proteomes" id="UP000248790">
    <property type="component" value="Unassembled WGS sequence"/>
</dbReference>
<feature type="signal peptide" evidence="1">
    <location>
        <begin position="1"/>
        <end position="17"/>
    </location>
</feature>
<keyword evidence="5" id="KW-1185">Reference proteome</keyword>
<dbReference type="Pfam" id="PF11721">
    <property type="entry name" value="Malectin"/>
    <property type="match status" value="1"/>
</dbReference>
<dbReference type="SUPFAM" id="SSF117281">
    <property type="entry name" value="Kelch motif"/>
    <property type="match status" value="1"/>
</dbReference>
<dbReference type="Gene3D" id="2.120.10.80">
    <property type="entry name" value="Kelch-type beta propeller"/>
    <property type="match status" value="2"/>
</dbReference>
<feature type="domain" description="Secretion system C-terminal sorting" evidence="3">
    <location>
        <begin position="765"/>
        <end position="830"/>
    </location>
</feature>
<comment type="caution">
    <text evidence="4">The sequence shown here is derived from an EMBL/GenBank/DDBJ whole genome shotgun (WGS) entry which is preliminary data.</text>
</comment>
<keyword evidence="1" id="KW-0732">Signal</keyword>
<dbReference type="InterPro" id="IPR021720">
    <property type="entry name" value="Malectin_dom"/>
</dbReference>
<dbReference type="Pfam" id="PF24681">
    <property type="entry name" value="Kelch_KLHDC2_KLHL20_DRC7"/>
    <property type="match status" value="1"/>
</dbReference>
<dbReference type="Gene3D" id="2.60.40.10">
    <property type="entry name" value="Immunoglobulins"/>
    <property type="match status" value="1"/>
</dbReference>
<dbReference type="AlphaFoldDB" id="A0A327WLV1"/>
<evidence type="ECO:0000259" key="3">
    <source>
        <dbReference type="Pfam" id="PF18962"/>
    </source>
</evidence>